<reference evidence="2 3" key="1">
    <citation type="submission" date="2023-03" db="EMBL/GenBank/DDBJ databases">
        <title>Novosphingobium cyanobacteriorum sp. nov., isolated from a eutrophic reservoir during the Microcystis bloom period.</title>
        <authorList>
            <person name="Kang M."/>
            <person name="Le V."/>
            <person name="Ko S.-R."/>
            <person name="Lee S.-A."/>
            <person name="Ahn C.-Y."/>
        </authorList>
    </citation>
    <scope>NUCLEOTIDE SEQUENCE [LARGE SCALE GENOMIC DNA]</scope>
    <source>
        <strain evidence="2 3">HBC54</strain>
    </source>
</reference>
<keyword evidence="1" id="KW-0732">Signal</keyword>
<sequence length="224" mass="24848">MRTILFAAIGSGCLAALPAAAHAGDDSQYWQTVNVGVDLGHGFRVTNETVLRTANHRGFYEVEDNLLVGYKLNRTTTVWAGYTHDPNYSHGDFTVMEHRFRQQVTFDNFVAAGSVKFSARLRGEERWRDGVVGTGYRMRPFVKATMPIAGKTLLVASNESFFNLNRMAFQRQTGLDRMRTFVGVNTPLVKHVTLEAGYLNQHGFARGGPDTDDHVASVALNASF</sequence>
<evidence type="ECO:0000313" key="2">
    <source>
        <dbReference type="EMBL" id="MDF8331634.1"/>
    </source>
</evidence>
<dbReference type="EMBL" id="JAROCY010000001">
    <property type="protein sequence ID" value="MDF8331634.1"/>
    <property type="molecule type" value="Genomic_DNA"/>
</dbReference>
<accession>A0ABT6CCH9</accession>
<protein>
    <submittedName>
        <fullName evidence="2">DUF2490 domain-containing protein</fullName>
    </submittedName>
</protein>
<comment type="caution">
    <text evidence="2">The sequence shown here is derived from an EMBL/GenBank/DDBJ whole genome shotgun (WGS) entry which is preliminary data.</text>
</comment>
<evidence type="ECO:0000256" key="1">
    <source>
        <dbReference type="SAM" id="SignalP"/>
    </source>
</evidence>
<proteinExistence type="predicted"/>
<name>A0ABT6CCH9_9SPHN</name>
<evidence type="ECO:0000313" key="3">
    <source>
        <dbReference type="Proteomes" id="UP001222770"/>
    </source>
</evidence>
<dbReference type="Pfam" id="PF10677">
    <property type="entry name" value="DUF2490"/>
    <property type="match status" value="1"/>
</dbReference>
<feature type="chain" id="PRO_5047137819" evidence="1">
    <location>
        <begin position="24"/>
        <end position="224"/>
    </location>
</feature>
<gene>
    <name evidence="2" type="ORF">POM99_00320</name>
</gene>
<feature type="signal peptide" evidence="1">
    <location>
        <begin position="1"/>
        <end position="23"/>
    </location>
</feature>
<dbReference type="InterPro" id="IPR019619">
    <property type="entry name" value="DUF2490"/>
</dbReference>
<organism evidence="2 3">
    <name type="scientific">Novosphingobium cyanobacteriorum</name>
    <dbReference type="NCBI Taxonomy" id="3024215"/>
    <lineage>
        <taxon>Bacteria</taxon>
        <taxon>Pseudomonadati</taxon>
        <taxon>Pseudomonadota</taxon>
        <taxon>Alphaproteobacteria</taxon>
        <taxon>Sphingomonadales</taxon>
        <taxon>Sphingomonadaceae</taxon>
        <taxon>Novosphingobium</taxon>
    </lineage>
</organism>
<keyword evidence="3" id="KW-1185">Reference proteome</keyword>
<dbReference type="Proteomes" id="UP001222770">
    <property type="component" value="Unassembled WGS sequence"/>
</dbReference>
<dbReference type="RefSeq" id="WP_277274740.1">
    <property type="nucleotide sequence ID" value="NZ_JAROCY010000001.1"/>
</dbReference>